<comment type="caution">
    <text evidence="4">The sequence shown here is derived from an EMBL/GenBank/DDBJ whole genome shotgun (WGS) entry which is preliminary data.</text>
</comment>
<keyword evidence="3" id="KW-0732">Signal</keyword>
<keyword evidence="5" id="KW-1185">Reference proteome</keyword>
<dbReference type="Proteomes" id="UP000192578">
    <property type="component" value="Unassembled WGS sequence"/>
</dbReference>
<evidence type="ECO:0000256" key="2">
    <source>
        <dbReference type="SAM" id="Phobius"/>
    </source>
</evidence>
<reference evidence="5" key="1">
    <citation type="submission" date="2017-01" db="EMBL/GenBank/DDBJ databases">
        <title>Comparative genomics of anhydrobiosis in the tardigrade Hypsibius dujardini.</title>
        <authorList>
            <person name="Yoshida Y."/>
            <person name="Koutsovoulos G."/>
            <person name="Laetsch D."/>
            <person name="Stevens L."/>
            <person name="Kumar S."/>
            <person name="Horikawa D."/>
            <person name="Ishino K."/>
            <person name="Komine S."/>
            <person name="Tomita M."/>
            <person name="Blaxter M."/>
            <person name="Arakawa K."/>
        </authorList>
    </citation>
    <scope>NUCLEOTIDE SEQUENCE [LARGE SCALE GENOMIC DNA]</scope>
    <source>
        <strain evidence="5">Z151</strain>
    </source>
</reference>
<keyword evidence="2" id="KW-0472">Membrane</keyword>
<evidence type="ECO:0000313" key="5">
    <source>
        <dbReference type="Proteomes" id="UP000192578"/>
    </source>
</evidence>
<evidence type="ECO:0000313" key="4">
    <source>
        <dbReference type="EMBL" id="OWA55239.1"/>
    </source>
</evidence>
<evidence type="ECO:0000256" key="3">
    <source>
        <dbReference type="SAM" id="SignalP"/>
    </source>
</evidence>
<sequence>MPSTVKLFLLIGLLASVSASNVPLVRMRLNEALAQANDLTVELNRIAAVLDDPSSECLLESCDNIRPPIPGPGDELNGRTDRPGNTATSTPRMALTRTTVSSTASVFFSFPIVLLVFAGRLLGPF</sequence>
<proteinExistence type="predicted"/>
<evidence type="ECO:0000256" key="1">
    <source>
        <dbReference type="SAM" id="MobiDB-lite"/>
    </source>
</evidence>
<accession>A0A9X6NSI5</accession>
<protein>
    <submittedName>
        <fullName evidence="4">Uncharacterized protein</fullName>
    </submittedName>
</protein>
<dbReference type="AlphaFoldDB" id="A0A9X6NSI5"/>
<organism evidence="4 5">
    <name type="scientific">Hypsibius exemplaris</name>
    <name type="common">Freshwater tardigrade</name>
    <dbReference type="NCBI Taxonomy" id="2072580"/>
    <lineage>
        <taxon>Eukaryota</taxon>
        <taxon>Metazoa</taxon>
        <taxon>Ecdysozoa</taxon>
        <taxon>Tardigrada</taxon>
        <taxon>Eutardigrada</taxon>
        <taxon>Parachela</taxon>
        <taxon>Hypsibioidea</taxon>
        <taxon>Hypsibiidae</taxon>
        <taxon>Hypsibius</taxon>
    </lineage>
</organism>
<keyword evidence="2" id="KW-0812">Transmembrane</keyword>
<keyword evidence="2" id="KW-1133">Transmembrane helix</keyword>
<dbReference type="EMBL" id="MTYJ01000598">
    <property type="protein sequence ID" value="OWA55239.1"/>
    <property type="molecule type" value="Genomic_DNA"/>
</dbReference>
<feature type="region of interest" description="Disordered" evidence="1">
    <location>
        <begin position="68"/>
        <end position="90"/>
    </location>
</feature>
<feature type="transmembrane region" description="Helical" evidence="2">
    <location>
        <begin position="100"/>
        <end position="122"/>
    </location>
</feature>
<feature type="chain" id="PRO_5040742891" evidence="3">
    <location>
        <begin position="20"/>
        <end position="125"/>
    </location>
</feature>
<feature type="signal peptide" evidence="3">
    <location>
        <begin position="1"/>
        <end position="19"/>
    </location>
</feature>
<name>A0A9X6NSI5_HYPEX</name>
<gene>
    <name evidence="4" type="ORF">BV898_19627</name>
</gene>